<evidence type="ECO:0000259" key="3">
    <source>
        <dbReference type="PROSITE" id="PS51755"/>
    </source>
</evidence>
<dbReference type="GO" id="GO:0006355">
    <property type="term" value="P:regulation of DNA-templated transcription"/>
    <property type="evidence" value="ECO:0007669"/>
    <property type="project" value="InterPro"/>
</dbReference>
<keyword evidence="1 2" id="KW-0238">DNA-binding</keyword>
<dbReference type="PROSITE" id="PS51755">
    <property type="entry name" value="OMPR_PHOB"/>
    <property type="match status" value="1"/>
</dbReference>
<feature type="DNA-binding region" description="OmpR/PhoB-type" evidence="2">
    <location>
        <begin position="280"/>
        <end position="379"/>
    </location>
</feature>
<comment type="caution">
    <text evidence="4">The sequence shown here is derived from an EMBL/GenBank/DDBJ whole genome shotgun (WGS) entry which is preliminary data.</text>
</comment>
<dbReference type="InterPro" id="IPR036388">
    <property type="entry name" value="WH-like_DNA-bd_sf"/>
</dbReference>
<dbReference type="GO" id="GO:0000160">
    <property type="term" value="P:phosphorelay signal transduction system"/>
    <property type="evidence" value="ECO:0007669"/>
    <property type="project" value="InterPro"/>
</dbReference>
<feature type="domain" description="OmpR/PhoB-type" evidence="3">
    <location>
        <begin position="280"/>
        <end position="379"/>
    </location>
</feature>
<dbReference type="GO" id="GO:0003677">
    <property type="term" value="F:DNA binding"/>
    <property type="evidence" value="ECO:0007669"/>
    <property type="project" value="UniProtKB-UniRule"/>
</dbReference>
<reference evidence="4 5" key="1">
    <citation type="journal article" date="2015" name="Nature">
        <title>rRNA introns, odd ribosomes, and small enigmatic genomes across a large radiation of phyla.</title>
        <authorList>
            <person name="Brown C.T."/>
            <person name="Hug L.A."/>
            <person name="Thomas B.C."/>
            <person name="Sharon I."/>
            <person name="Castelle C.J."/>
            <person name="Singh A."/>
            <person name="Wilkins M.J."/>
            <person name="Williams K.H."/>
            <person name="Banfield J.F."/>
        </authorList>
    </citation>
    <scope>NUCLEOTIDE SEQUENCE [LARGE SCALE GENOMIC DNA]</scope>
</reference>
<dbReference type="Proteomes" id="UP000034364">
    <property type="component" value="Unassembled WGS sequence"/>
</dbReference>
<evidence type="ECO:0000256" key="1">
    <source>
        <dbReference type="ARBA" id="ARBA00023125"/>
    </source>
</evidence>
<protein>
    <recommendedName>
        <fullName evidence="3">OmpR/PhoB-type domain-containing protein</fullName>
    </recommendedName>
</protein>
<evidence type="ECO:0000313" key="5">
    <source>
        <dbReference type="Proteomes" id="UP000034364"/>
    </source>
</evidence>
<dbReference type="SUPFAM" id="SSF46894">
    <property type="entry name" value="C-terminal effector domain of the bipartite response regulators"/>
    <property type="match status" value="1"/>
</dbReference>
<evidence type="ECO:0000313" key="4">
    <source>
        <dbReference type="EMBL" id="KKU63841.1"/>
    </source>
</evidence>
<dbReference type="EMBL" id="LCNV01000016">
    <property type="protein sequence ID" value="KKU63841.1"/>
    <property type="molecule type" value="Genomic_DNA"/>
</dbReference>
<dbReference type="InterPro" id="IPR016032">
    <property type="entry name" value="Sig_transdc_resp-reg_C-effctor"/>
</dbReference>
<dbReference type="InterPro" id="IPR001867">
    <property type="entry name" value="OmpR/PhoB-type_DNA-bd"/>
</dbReference>
<proteinExistence type="predicted"/>
<name>A0A0G1S374_9BACT</name>
<organism evidence="4 5">
    <name type="scientific">Candidatus Amesbacteria bacterium GW2011_GWA1_47_16</name>
    <dbReference type="NCBI Taxonomy" id="1618353"/>
    <lineage>
        <taxon>Bacteria</taxon>
        <taxon>Candidatus Amesiibacteriota</taxon>
    </lineage>
</organism>
<evidence type="ECO:0000256" key="2">
    <source>
        <dbReference type="PROSITE-ProRule" id="PRU01091"/>
    </source>
</evidence>
<accession>A0A0G1S374</accession>
<sequence>MDYTYPLPPKYLHPRYDRVFGAFKKGLSSTLIGLPQSSRSSYFKFILEYDPEFLSEFIDNNKFTFLVLEDENLSPRRLINTLSIKLLQSSLLSPGAKTELENRLRTSDDLLSLLGLEAALTSISRDHHLVIVLYQAEKMLTNPESIRTLQRLWGIFRHPPQSFIVFCFIGSPVLLEKKNQPLLSPLKLAIEENIIDFPLFDQAELDYTRSRLEFFSGQKISAPVHSLASTLSGGHYVLYKLLISLTLSELQLLSQTKNHPQIDSIVQMIWDSLTYLDKQNSPFSIPLLPPPVHSRETTLAGPSVPQLTAQQKLIFDYFQAHPHQVVSRDEIAGVIWGKLAAEKYSDWAIDRSISNLKKKLSGTPYQILTLRNRGYKISVHA</sequence>
<dbReference type="SMART" id="SM00862">
    <property type="entry name" value="Trans_reg_C"/>
    <property type="match status" value="1"/>
</dbReference>
<dbReference type="Gene3D" id="1.10.10.10">
    <property type="entry name" value="Winged helix-like DNA-binding domain superfamily/Winged helix DNA-binding domain"/>
    <property type="match status" value="1"/>
</dbReference>
<dbReference type="Pfam" id="PF00486">
    <property type="entry name" value="Trans_reg_C"/>
    <property type="match status" value="1"/>
</dbReference>
<dbReference type="AlphaFoldDB" id="A0A0G1S374"/>
<gene>
    <name evidence="4" type="ORF">UX87_C0016G0002</name>
</gene>